<evidence type="ECO:0000313" key="6">
    <source>
        <dbReference type="Proteomes" id="UP000637578"/>
    </source>
</evidence>
<dbReference type="SMART" id="SM00345">
    <property type="entry name" value="HTH_GNTR"/>
    <property type="match status" value="1"/>
</dbReference>
<accession>A0A8J3FYV0</accession>
<dbReference type="InterPro" id="IPR028978">
    <property type="entry name" value="Chorismate_lyase_/UTRA_dom_sf"/>
</dbReference>
<evidence type="ECO:0000256" key="2">
    <source>
        <dbReference type="ARBA" id="ARBA00023125"/>
    </source>
</evidence>
<keyword evidence="3" id="KW-0804">Transcription</keyword>
<dbReference type="PROSITE" id="PS50949">
    <property type="entry name" value="HTH_GNTR"/>
    <property type="match status" value="1"/>
</dbReference>
<dbReference type="PANTHER" id="PTHR44846:SF17">
    <property type="entry name" value="GNTR-FAMILY TRANSCRIPTIONAL REGULATOR"/>
    <property type="match status" value="1"/>
</dbReference>
<evidence type="ECO:0000256" key="1">
    <source>
        <dbReference type="ARBA" id="ARBA00023015"/>
    </source>
</evidence>
<dbReference type="Pfam" id="PF07702">
    <property type="entry name" value="UTRA"/>
    <property type="match status" value="1"/>
</dbReference>
<dbReference type="Gene3D" id="3.40.1410.10">
    <property type="entry name" value="Chorismate lyase-like"/>
    <property type="match status" value="1"/>
</dbReference>
<gene>
    <name evidence="5" type="ORF">GCM10012275_52180</name>
</gene>
<dbReference type="InterPro" id="IPR011663">
    <property type="entry name" value="UTRA"/>
</dbReference>
<evidence type="ECO:0000256" key="3">
    <source>
        <dbReference type="ARBA" id="ARBA00023163"/>
    </source>
</evidence>
<protein>
    <submittedName>
        <fullName evidence="5">Transcriptional regulator</fullName>
    </submittedName>
</protein>
<dbReference type="InterPro" id="IPR036390">
    <property type="entry name" value="WH_DNA-bd_sf"/>
</dbReference>
<dbReference type="EMBL" id="BMMK01000033">
    <property type="protein sequence ID" value="GGM74996.1"/>
    <property type="molecule type" value="Genomic_DNA"/>
</dbReference>
<keyword evidence="6" id="KW-1185">Reference proteome</keyword>
<dbReference type="InterPro" id="IPR000524">
    <property type="entry name" value="Tscrpt_reg_HTH_GntR"/>
</dbReference>
<dbReference type="InterPro" id="IPR036388">
    <property type="entry name" value="WH-like_DNA-bd_sf"/>
</dbReference>
<dbReference type="Pfam" id="PF00392">
    <property type="entry name" value="GntR"/>
    <property type="match status" value="1"/>
</dbReference>
<dbReference type="InterPro" id="IPR050679">
    <property type="entry name" value="Bact_HTH_transcr_reg"/>
</dbReference>
<dbReference type="RefSeq" id="WP_189061060.1">
    <property type="nucleotide sequence ID" value="NZ_BMMK01000033.1"/>
</dbReference>
<dbReference type="Proteomes" id="UP000637578">
    <property type="component" value="Unassembled WGS sequence"/>
</dbReference>
<evidence type="ECO:0000259" key="4">
    <source>
        <dbReference type="PROSITE" id="PS50949"/>
    </source>
</evidence>
<dbReference type="GO" id="GO:0003677">
    <property type="term" value="F:DNA binding"/>
    <property type="evidence" value="ECO:0007669"/>
    <property type="project" value="UniProtKB-KW"/>
</dbReference>
<feature type="domain" description="HTH gntR-type" evidence="4">
    <location>
        <begin position="8"/>
        <end position="76"/>
    </location>
</feature>
<dbReference type="AlphaFoldDB" id="A0A8J3FYV0"/>
<dbReference type="CDD" id="cd07377">
    <property type="entry name" value="WHTH_GntR"/>
    <property type="match status" value="1"/>
</dbReference>
<comment type="caution">
    <text evidence="5">The sequence shown here is derived from an EMBL/GenBank/DDBJ whole genome shotgun (WGS) entry which is preliminary data.</text>
</comment>
<dbReference type="SMART" id="SM00866">
    <property type="entry name" value="UTRA"/>
    <property type="match status" value="1"/>
</dbReference>
<sequence length="254" mass="27560">MIDRSSGVPAYRQVAADLREKIKSGNLSPGTQLPSERELVESYGVSRVTVRDAVGLLRSEGVVTVEHGRGVFVRPPTTVQRLSRSRLSRAARDANQGMFLGDAAQGGFTPSVTVRIRFEPADEATAQSLEIEDGTEVTVRDRVMRADGLPVQLAISRLPRDVTRQAPAVEQVETGQGGAYARLEEAGFRLGHFNETVTARMPTPDEASLLQLASGVPVIVVTRIAYTVDGKPVEVNDMILSADRYELSYDIPAE</sequence>
<name>A0A8J3FYV0_9PSEU</name>
<proteinExistence type="predicted"/>
<organism evidence="5 6">
    <name type="scientific">Longimycelium tulufanense</name>
    <dbReference type="NCBI Taxonomy" id="907463"/>
    <lineage>
        <taxon>Bacteria</taxon>
        <taxon>Bacillati</taxon>
        <taxon>Actinomycetota</taxon>
        <taxon>Actinomycetes</taxon>
        <taxon>Pseudonocardiales</taxon>
        <taxon>Pseudonocardiaceae</taxon>
        <taxon>Longimycelium</taxon>
    </lineage>
</organism>
<evidence type="ECO:0000313" key="5">
    <source>
        <dbReference type="EMBL" id="GGM74996.1"/>
    </source>
</evidence>
<dbReference type="GO" id="GO:0045892">
    <property type="term" value="P:negative regulation of DNA-templated transcription"/>
    <property type="evidence" value="ECO:0007669"/>
    <property type="project" value="TreeGrafter"/>
</dbReference>
<dbReference type="SUPFAM" id="SSF64288">
    <property type="entry name" value="Chorismate lyase-like"/>
    <property type="match status" value="1"/>
</dbReference>
<dbReference type="SUPFAM" id="SSF46785">
    <property type="entry name" value="Winged helix' DNA-binding domain"/>
    <property type="match status" value="1"/>
</dbReference>
<keyword evidence="1" id="KW-0805">Transcription regulation</keyword>
<reference evidence="5" key="2">
    <citation type="submission" date="2020-09" db="EMBL/GenBank/DDBJ databases">
        <authorList>
            <person name="Sun Q."/>
            <person name="Zhou Y."/>
        </authorList>
    </citation>
    <scope>NUCLEOTIDE SEQUENCE</scope>
    <source>
        <strain evidence="5">CGMCC 4.5737</strain>
    </source>
</reference>
<keyword evidence="2" id="KW-0238">DNA-binding</keyword>
<dbReference type="Gene3D" id="1.10.10.10">
    <property type="entry name" value="Winged helix-like DNA-binding domain superfamily/Winged helix DNA-binding domain"/>
    <property type="match status" value="1"/>
</dbReference>
<dbReference type="PANTHER" id="PTHR44846">
    <property type="entry name" value="MANNOSYL-D-GLYCERATE TRANSPORT/METABOLISM SYSTEM REPRESSOR MNGR-RELATED"/>
    <property type="match status" value="1"/>
</dbReference>
<reference evidence="5" key="1">
    <citation type="journal article" date="2014" name="Int. J. Syst. Evol. Microbiol.">
        <title>Complete genome sequence of Corynebacterium casei LMG S-19264T (=DSM 44701T), isolated from a smear-ripened cheese.</title>
        <authorList>
            <consortium name="US DOE Joint Genome Institute (JGI-PGF)"/>
            <person name="Walter F."/>
            <person name="Albersmeier A."/>
            <person name="Kalinowski J."/>
            <person name="Ruckert C."/>
        </authorList>
    </citation>
    <scope>NUCLEOTIDE SEQUENCE</scope>
    <source>
        <strain evidence="5">CGMCC 4.5737</strain>
    </source>
</reference>
<dbReference type="GO" id="GO:0003700">
    <property type="term" value="F:DNA-binding transcription factor activity"/>
    <property type="evidence" value="ECO:0007669"/>
    <property type="project" value="InterPro"/>
</dbReference>
<dbReference type="PRINTS" id="PR00035">
    <property type="entry name" value="HTHGNTR"/>
</dbReference>